<dbReference type="GO" id="GO:0016301">
    <property type="term" value="F:kinase activity"/>
    <property type="evidence" value="ECO:0007669"/>
    <property type="project" value="UniProtKB-KW"/>
</dbReference>
<dbReference type="EMBL" id="ML170156">
    <property type="protein sequence ID" value="TDL29323.1"/>
    <property type="molecule type" value="Genomic_DNA"/>
</dbReference>
<dbReference type="InterPro" id="IPR029056">
    <property type="entry name" value="Ribokinase-like"/>
</dbReference>
<dbReference type="STRING" id="50990.A0A4R5XE92"/>
<dbReference type="Pfam" id="PF00294">
    <property type="entry name" value="PfkB"/>
    <property type="match status" value="1"/>
</dbReference>
<feature type="domain" description="Carbohydrate kinase PfkB" evidence="1">
    <location>
        <begin position="170"/>
        <end position="303"/>
    </location>
</feature>
<keyword evidence="2" id="KW-0418">Kinase</keyword>
<dbReference type="AlphaFoldDB" id="A0A4R5XE92"/>
<proteinExistence type="predicted"/>
<evidence type="ECO:0000313" key="3">
    <source>
        <dbReference type="Proteomes" id="UP000294933"/>
    </source>
</evidence>
<sequence length="339" mass="37512">MDTITKQFVTLGMFIIDEFQYLDENGDAAGKSQPSQESQGTYAAVGARIWLPPDMIGMIIDRGNDFSQTFQESLESFGDEMWCFRDQPQRLTTRAVNIYRGDHRGFQYLTPRIRITPNDLHGTRLAEAKNLHFICSPSRAMDIMNEVQKTGNWEPITIYEPIPDRCIPEELPALIEVLPKISILSPNAEEALSLLSITQPPSKDLIEQACARFLDIGVGQNGQGHVVIRSGDMGAYVASRVRPGLWVSAYWSGKDESHVVDVTGAGNSFLGGLAAGLSLTNGDVFAAVFHAAVSASFTIEQLGLPRLTSRTDDHSEAEEWNDDHPLRRLADLRARSGYL</sequence>
<keyword evidence="2" id="KW-0808">Transferase</keyword>
<dbReference type="Gene3D" id="3.40.1190.20">
    <property type="match status" value="1"/>
</dbReference>
<reference evidence="2 3" key="1">
    <citation type="submission" date="2018-06" db="EMBL/GenBank/DDBJ databases">
        <title>A transcriptomic atlas of mushroom development highlights an independent origin of complex multicellularity.</title>
        <authorList>
            <consortium name="DOE Joint Genome Institute"/>
            <person name="Krizsan K."/>
            <person name="Almasi E."/>
            <person name="Merenyi Z."/>
            <person name="Sahu N."/>
            <person name="Viragh M."/>
            <person name="Koszo T."/>
            <person name="Mondo S."/>
            <person name="Kiss B."/>
            <person name="Balint B."/>
            <person name="Kues U."/>
            <person name="Barry K."/>
            <person name="Hegedus J.C."/>
            <person name="Henrissat B."/>
            <person name="Johnson J."/>
            <person name="Lipzen A."/>
            <person name="Ohm R."/>
            <person name="Nagy I."/>
            <person name="Pangilinan J."/>
            <person name="Yan J."/>
            <person name="Xiong Y."/>
            <person name="Grigoriev I.V."/>
            <person name="Hibbett D.S."/>
            <person name="Nagy L.G."/>
        </authorList>
    </citation>
    <scope>NUCLEOTIDE SEQUENCE [LARGE SCALE GENOMIC DNA]</scope>
    <source>
        <strain evidence="2 3">SZMC22713</strain>
    </source>
</reference>
<dbReference type="InterPro" id="IPR011611">
    <property type="entry name" value="PfkB_dom"/>
</dbReference>
<dbReference type="PANTHER" id="PTHR47098:SF2">
    <property type="entry name" value="PROTEIN MAK32"/>
    <property type="match status" value="1"/>
</dbReference>
<keyword evidence="3" id="KW-1185">Reference proteome</keyword>
<accession>A0A4R5XE92</accession>
<evidence type="ECO:0000313" key="2">
    <source>
        <dbReference type="EMBL" id="TDL29323.1"/>
    </source>
</evidence>
<dbReference type="Proteomes" id="UP000294933">
    <property type="component" value="Unassembled WGS sequence"/>
</dbReference>
<name>A0A4R5XE92_9AGAM</name>
<dbReference type="SUPFAM" id="SSF53613">
    <property type="entry name" value="Ribokinase-like"/>
    <property type="match status" value="1"/>
</dbReference>
<dbReference type="VEuPathDB" id="FungiDB:BD410DRAFT_817476"/>
<protein>
    <submittedName>
        <fullName evidence="2">Ribokinase-like protein</fullName>
    </submittedName>
</protein>
<evidence type="ECO:0000259" key="1">
    <source>
        <dbReference type="Pfam" id="PF00294"/>
    </source>
</evidence>
<dbReference type="PANTHER" id="PTHR47098">
    <property type="entry name" value="PROTEIN MAK32"/>
    <property type="match status" value="1"/>
</dbReference>
<organism evidence="2 3">
    <name type="scientific">Rickenella mellea</name>
    <dbReference type="NCBI Taxonomy" id="50990"/>
    <lineage>
        <taxon>Eukaryota</taxon>
        <taxon>Fungi</taxon>
        <taxon>Dikarya</taxon>
        <taxon>Basidiomycota</taxon>
        <taxon>Agaricomycotina</taxon>
        <taxon>Agaricomycetes</taxon>
        <taxon>Hymenochaetales</taxon>
        <taxon>Rickenellaceae</taxon>
        <taxon>Rickenella</taxon>
    </lineage>
</organism>
<gene>
    <name evidence="2" type="ORF">BD410DRAFT_817476</name>
</gene>
<dbReference type="OrthoDB" id="497927at2759"/>